<reference evidence="2" key="1">
    <citation type="submission" date="2022-02" db="EMBL/GenBank/DDBJ databases">
        <title>Atlantic sturgeon de novo genome assembly.</title>
        <authorList>
            <person name="Stock M."/>
            <person name="Klopp C."/>
            <person name="Guiguen Y."/>
            <person name="Cabau C."/>
            <person name="Parinello H."/>
            <person name="Santidrian Yebra-Pimentel E."/>
            <person name="Kuhl H."/>
            <person name="Dirks R.P."/>
            <person name="Guessner J."/>
            <person name="Wuertz S."/>
            <person name="Du K."/>
            <person name="Schartl M."/>
        </authorList>
    </citation>
    <scope>NUCLEOTIDE SEQUENCE</scope>
    <source>
        <strain evidence="2">STURGEONOMICS-FGT-2020</strain>
        <tissue evidence="2">Whole blood</tissue>
    </source>
</reference>
<dbReference type="Proteomes" id="UP001230051">
    <property type="component" value="Unassembled WGS sequence"/>
</dbReference>
<name>A0AAD8CHP3_ACIOX</name>
<dbReference type="SUPFAM" id="SSF47986">
    <property type="entry name" value="DEATH domain"/>
    <property type="match status" value="1"/>
</dbReference>
<organism evidence="2 3">
    <name type="scientific">Acipenser oxyrinchus oxyrinchus</name>
    <dbReference type="NCBI Taxonomy" id="40147"/>
    <lineage>
        <taxon>Eukaryota</taxon>
        <taxon>Metazoa</taxon>
        <taxon>Chordata</taxon>
        <taxon>Craniata</taxon>
        <taxon>Vertebrata</taxon>
        <taxon>Euteleostomi</taxon>
        <taxon>Actinopterygii</taxon>
        <taxon>Chondrostei</taxon>
        <taxon>Acipenseriformes</taxon>
        <taxon>Acipenseridae</taxon>
        <taxon>Acipenser</taxon>
    </lineage>
</organism>
<sequence>MDVVLDIKKVSMANTWSLLEKHLANLDATNFKKFKFRLNESHQEIGWGKLETADVLDTAKLMVQCFNNNAVGVAVDILKDINVNDVATHLSQDSLKGIKEDLR</sequence>
<dbReference type="Gene3D" id="1.10.533.10">
    <property type="entry name" value="Death Domain, Fas"/>
    <property type="match status" value="1"/>
</dbReference>
<keyword evidence="3" id="KW-1185">Reference proteome</keyword>
<protein>
    <submittedName>
        <fullName evidence="2">NACHT, LRR and PYD domains-containing protein 6-like</fullName>
    </submittedName>
</protein>
<gene>
    <name evidence="2" type="ORF">AOXY_G32624</name>
</gene>
<dbReference type="PROSITE" id="PS50824">
    <property type="entry name" value="DAPIN"/>
    <property type="match status" value="1"/>
</dbReference>
<dbReference type="EMBL" id="JAGXEW010000052">
    <property type="protein sequence ID" value="KAK1151404.1"/>
    <property type="molecule type" value="Genomic_DNA"/>
</dbReference>
<evidence type="ECO:0000313" key="2">
    <source>
        <dbReference type="EMBL" id="KAK1151404.1"/>
    </source>
</evidence>
<dbReference type="AlphaFoldDB" id="A0AAD8CHP3"/>
<evidence type="ECO:0000313" key="3">
    <source>
        <dbReference type="Proteomes" id="UP001230051"/>
    </source>
</evidence>
<evidence type="ECO:0000259" key="1">
    <source>
        <dbReference type="PROSITE" id="PS50824"/>
    </source>
</evidence>
<comment type="caution">
    <text evidence="2">The sequence shown here is derived from an EMBL/GenBank/DDBJ whole genome shotgun (WGS) entry which is preliminary data.</text>
</comment>
<feature type="domain" description="Pyrin" evidence="1">
    <location>
        <begin position="12"/>
        <end position="96"/>
    </location>
</feature>
<dbReference type="InterPro" id="IPR011029">
    <property type="entry name" value="DEATH-like_dom_sf"/>
</dbReference>
<dbReference type="InterPro" id="IPR004020">
    <property type="entry name" value="DAPIN"/>
</dbReference>
<accession>A0AAD8CHP3</accession>
<dbReference type="SMART" id="SM01289">
    <property type="entry name" value="PYRIN"/>
    <property type="match status" value="1"/>
</dbReference>
<proteinExistence type="predicted"/>
<dbReference type="Pfam" id="PF02758">
    <property type="entry name" value="PYRIN"/>
    <property type="match status" value="1"/>
</dbReference>